<dbReference type="EMBL" id="FMXO01000008">
    <property type="protein sequence ID" value="SDB34135.1"/>
    <property type="molecule type" value="Genomic_DNA"/>
</dbReference>
<dbReference type="PANTHER" id="PTHR30026">
    <property type="entry name" value="OUTER MEMBRANE PROTEIN TOLC"/>
    <property type="match status" value="1"/>
</dbReference>
<evidence type="ECO:0000256" key="3">
    <source>
        <dbReference type="ARBA" id="ARBA00022448"/>
    </source>
</evidence>
<dbReference type="Gene3D" id="1.20.1600.10">
    <property type="entry name" value="Outer membrane efflux proteins (OEP)"/>
    <property type="match status" value="1"/>
</dbReference>
<name>A0A1G6CN23_9BACT</name>
<evidence type="ECO:0000313" key="9">
    <source>
        <dbReference type="EMBL" id="SDB34135.1"/>
    </source>
</evidence>
<protein>
    <submittedName>
        <fullName evidence="9">Outer membrane protein, adhesin transport system</fullName>
    </submittedName>
</protein>
<evidence type="ECO:0000256" key="2">
    <source>
        <dbReference type="ARBA" id="ARBA00007613"/>
    </source>
</evidence>
<dbReference type="PANTHER" id="PTHR30026:SF22">
    <property type="entry name" value="OUTER MEMBRANE EFFLUX PROTEIN"/>
    <property type="match status" value="1"/>
</dbReference>
<keyword evidence="4" id="KW-1134">Transmembrane beta strand</keyword>
<keyword evidence="3" id="KW-0813">Transport</keyword>
<feature type="chain" id="PRO_5011608538" evidence="8">
    <location>
        <begin position="19"/>
        <end position="447"/>
    </location>
</feature>
<feature type="signal peptide" evidence="8">
    <location>
        <begin position="1"/>
        <end position="18"/>
    </location>
</feature>
<dbReference type="GO" id="GO:1990281">
    <property type="term" value="C:efflux pump complex"/>
    <property type="evidence" value="ECO:0007669"/>
    <property type="project" value="TreeGrafter"/>
</dbReference>
<dbReference type="GO" id="GO:0015288">
    <property type="term" value="F:porin activity"/>
    <property type="evidence" value="ECO:0007669"/>
    <property type="project" value="TreeGrafter"/>
</dbReference>
<keyword evidence="5" id="KW-0812">Transmembrane</keyword>
<dbReference type="GO" id="GO:0015562">
    <property type="term" value="F:efflux transmembrane transporter activity"/>
    <property type="evidence" value="ECO:0007669"/>
    <property type="project" value="InterPro"/>
</dbReference>
<dbReference type="Pfam" id="PF02321">
    <property type="entry name" value="OEP"/>
    <property type="match status" value="2"/>
</dbReference>
<evidence type="ECO:0000313" key="10">
    <source>
        <dbReference type="Proteomes" id="UP000198771"/>
    </source>
</evidence>
<keyword evidence="7" id="KW-0998">Cell outer membrane</keyword>
<evidence type="ECO:0000256" key="4">
    <source>
        <dbReference type="ARBA" id="ARBA00022452"/>
    </source>
</evidence>
<comment type="similarity">
    <text evidence="2">Belongs to the outer membrane factor (OMF) (TC 1.B.17) family.</text>
</comment>
<proteinExistence type="inferred from homology"/>
<evidence type="ECO:0000256" key="5">
    <source>
        <dbReference type="ARBA" id="ARBA00022692"/>
    </source>
</evidence>
<dbReference type="PROSITE" id="PS51257">
    <property type="entry name" value="PROKAR_LIPOPROTEIN"/>
    <property type="match status" value="1"/>
</dbReference>
<comment type="subcellular location">
    <subcellularLocation>
        <location evidence="1">Cell outer membrane</location>
    </subcellularLocation>
</comment>
<gene>
    <name evidence="9" type="ORF">SAMN05660653_01643</name>
</gene>
<evidence type="ECO:0000256" key="6">
    <source>
        <dbReference type="ARBA" id="ARBA00023136"/>
    </source>
</evidence>
<dbReference type="InterPro" id="IPR051906">
    <property type="entry name" value="TolC-like"/>
</dbReference>
<dbReference type="InterPro" id="IPR010130">
    <property type="entry name" value="T1SS_OMP_TolC"/>
</dbReference>
<dbReference type="SUPFAM" id="SSF56954">
    <property type="entry name" value="Outer membrane efflux proteins (OEP)"/>
    <property type="match status" value="1"/>
</dbReference>
<keyword evidence="10" id="KW-1185">Reference proteome</keyword>
<accession>A0A1G6CN23</accession>
<keyword evidence="6" id="KW-0472">Membrane</keyword>
<evidence type="ECO:0000256" key="7">
    <source>
        <dbReference type="ARBA" id="ARBA00023237"/>
    </source>
</evidence>
<dbReference type="AlphaFoldDB" id="A0A1G6CN23"/>
<dbReference type="InterPro" id="IPR003423">
    <property type="entry name" value="OMP_efflux"/>
</dbReference>
<dbReference type="NCBIfam" id="TIGR01844">
    <property type="entry name" value="type_I_sec_TolC"/>
    <property type="match status" value="1"/>
</dbReference>
<keyword evidence="8" id="KW-0732">Signal</keyword>
<sequence>MRKHFVAVFVCFAGAFLACNGTAWSESHEGEGQVVTMKSAIQHVLQTHPEIRAASYGRIARDWEVVQARANYFPTLDGSATWGYQKQVRPDVSDDVTRPQQQTIGLRQNVFRGGADMAEVNRQKSRVQSQTYIVQGTADNLALLTARVYLNVLRNMQLHELAKENLLNHERIADQVNLRMESGLDTRAEMDQVTGRMALARSNIVATLANLNDAMTDFQAVVGISPVDLDLVAPLDISFPTSLLEAEVSALENHPIIKSAMADMEARENQHKVAQRLQYPRFDLSADYNWNKDVFPIDGRRDYWAVAGTVSMNFFSGGRDYGRTQETKVLIQEANEILANAQRETTQSVRLSWEANQAARERVAYLREYAVAAQSTAEAFSTQWNIGRRTMFDLLDTQAESINSKSDLVRAQYELLYTEYRILNSLGQLVPSLGLEWPKEGRASEDG</sequence>
<dbReference type="GO" id="GO:0009279">
    <property type="term" value="C:cell outer membrane"/>
    <property type="evidence" value="ECO:0007669"/>
    <property type="project" value="UniProtKB-SubCell"/>
</dbReference>
<organism evidence="9 10">
    <name type="scientific">Desulfonatronum thiosulfatophilum</name>
    <dbReference type="NCBI Taxonomy" id="617002"/>
    <lineage>
        <taxon>Bacteria</taxon>
        <taxon>Pseudomonadati</taxon>
        <taxon>Thermodesulfobacteriota</taxon>
        <taxon>Desulfovibrionia</taxon>
        <taxon>Desulfovibrionales</taxon>
        <taxon>Desulfonatronaceae</taxon>
        <taxon>Desulfonatronum</taxon>
    </lineage>
</organism>
<dbReference type="STRING" id="617002.SAMN05660653_01643"/>
<reference evidence="9 10" key="1">
    <citation type="submission" date="2016-10" db="EMBL/GenBank/DDBJ databases">
        <authorList>
            <person name="de Groot N.N."/>
        </authorList>
    </citation>
    <scope>NUCLEOTIDE SEQUENCE [LARGE SCALE GENOMIC DNA]</scope>
    <source>
        <strain evidence="9 10">ASO4-2</strain>
    </source>
</reference>
<dbReference type="Proteomes" id="UP000198771">
    <property type="component" value="Unassembled WGS sequence"/>
</dbReference>
<evidence type="ECO:0000256" key="1">
    <source>
        <dbReference type="ARBA" id="ARBA00004442"/>
    </source>
</evidence>
<evidence type="ECO:0000256" key="8">
    <source>
        <dbReference type="SAM" id="SignalP"/>
    </source>
</evidence>